<sequence>MSIPTKSDIHGRIVPDVEALKSEALALAKETQEIAAKKVAMASDFATQKLNGSISEIEFNNLVGDLDNMEAIAEKMAIRVPNLPSPEKELKKSMN</sequence>
<dbReference type="EMBL" id="UINC01108473">
    <property type="protein sequence ID" value="SVC74597.1"/>
    <property type="molecule type" value="Genomic_DNA"/>
</dbReference>
<evidence type="ECO:0000313" key="1">
    <source>
        <dbReference type="EMBL" id="SVC74597.1"/>
    </source>
</evidence>
<protein>
    <submittedName>
        <fullName evidence="1">Uncharacterized protein</fullName>
    </submittedName>
</protein>
<dbReference type="AlphaFoldDB" id="A0A382PP37"/>
<reference evidence="1" key="1">
    <citation type="submission" date="2018-05" db="EMBL/GenBank/DDBJ databases">
        <authorList>
            <person name="Lanie J.A."/>
            <person name="Ng W.-L."/>
            <person name="Kazmierczak K.M."/>
            <person name="Andrzejewski T.M."/>
            <person name="Davidsen T.M."/>
            <person name="Wayne K.J."/>
            <person name="Tettelin H."/>
            <person name="Glass J.I."/>
            <person name="Rusch D."/>
            <person name="Podicherti R."/>
            <person name="Tsui H.-C.T."/>
            <person name="Winkler M.E."/>
        </authorList>
    </citation>
    <scope>NUCLEOTIDE SEQUENCE</scope>
</reference>
<feature type="non-terminal residue" evidence="1">
    <location>
        <position position="95"/>
    </location>
</feature>
<gene>
    <name evidence="1" type="ORF">METZ01_LOCUS327451</name>
</gene>
<organism evidence="1">
    <name type="scientific">marine metagenome</name>
    <dbReference type="NCBI Taxonomy" id="408172"/>
    <lineage>
        <taxon>unclassified sequences</taxon>
        <taxon>metagenomes</taxon>
        <taxon>ecological metagenomes</taxon>
    </lineage>
</organism>
<name>A0A382PP37_9ZZZZ</name>
<accession>A0A382PP37</accession>
<proteinExistence type="predicted"/>